<keyword evidence="3" id="KW-1185">Reference proteome</keyword>
<gene>
    <name evidence="2" type="ORF">ACH24_04575</name>
</gene>
<proteinExistence type="predicted"/>
<keyword evidence="1" id="KW-1133">Transmembrane helix</keyword>
<evidence type="ECO:0000313" key="3">
    <source>
        <dbReference type="Proteomes" id="UP000242800"/>
    </source>
</evidence>
<sequence length="85" mass="9596">MLAVNSTMYATQVSVQFKIQNNSNAVMHVKMSKELSYKATFEGNTAYYIQSGKAKKNCFEITLATGMFMLKLMLSIVVIKVKIIY</sequence>
<dbReference type="Proteomes" id="UP000242800">
    <property type="component" value="Chromosome"/>
</dbReference>
<dbReference type="AlphaFoldDB" id="A0AAC8VEB5"/>
<protein>
    <submittedName>
        <fullName evidence="2">Uncharacterized protein</fullName>
    </submittedName>
</protein>
<evidence type="ECO:0000313" key="2">
    <source>
        <dbReference type="EMBL" id="ALB01918.1"/>
    </source>
</evidence>
<dbReference type="KEGG" id="fper:ACH24_04575"/>
<organism evidence="2 3">
    <name type="scientific">Francisella persica ATCC VR-331</name>
    <dbReference type="NCBI Taxonomy" id="1086726"/>
    <lineage>
        <taxon>Bacteria</taxon>
        <taxon>Pseudomonadati</taxon>
        <taxon>Pseudomonadota</taxon>
        <taxon>Gammaproteobacteria</taxon>
        <taxon>Thiotrichales</taxon>
        <taxon>Francisellaceae</taxon>
        <taxon>Francisella</taxon>
    </lineage>
</organism>
<accession>A0AAC8VEB5</accession>
<evidence type="ECO:0000256" key="1">
    <source>
        <dbReference type="SAM" id="Phobius"/>
    </source>
</evidence>
<dbReference type="EMBL" id="CP012505">
    <property type="protein sequence ID" value="ALB01918.1"/>
    <property type="molecule type" value="Genomic_DNA"/>
</dbReference>
<feature type="transmembrane region" description="Helical" evidence="1">
    <location>
        <begin position="61"/>
        <end position="79"/>
    </location>
</feature>
<name>A0AAC8VEB5_9GAMM</name>
<reference evidence="2 3" key="1">
    <citation type="journal article" date="2016" name="Int. J. Syst. Evol. Microbiol.">
        <title>Reclassification of Wolbachia persica as Francisella persica comb. nov. and emended description of the family Francisellaceae.</title>
        <authorList>
            <person name="Larson M.A."/>
            <person name="Nalbantoglu U."/>
            <person name="Sayood K."/>
            <person name="Zentz E.B."/>
            <person name="Cer R.Z."/>
            <person name="Iwen P.C."/>
            <person name="Francesconi S.C."/>
            <person name="Bishop-Lilly K.A."/>
            <person name="Mokashi V.P."/>
            <person name="Sjostedt A."/>
            <person name="Hinrichs S.H."/>
        </authorList>
    </citation>
    <scope>NUCLEOTIDE SEQUENCE [LARGE SCALE GENOMIC DNA]</scope>
    <source>
        <strain evidence="2 3">FSC845</strain>
    </source>
</reference>
<keyword evidence="1" id="KW-0472">Membrane</keyword>
<keyword evidence="1" id="KW-0812">Transmembrane</keyword>